<protein>
    <submittedName>
        <fullName evidence="2">Tripartite ATP-independent transporter DctP family solute receptor</fullName>
    </submittedName>
</protein>
<dbReference type="PANTHER" id="PTHR33376">
    <property type="match status" value="1"/>
</dbReference>
<dbReference type="InterPro" id="IPR038404">
    <property type="entry name" value="TRAP_DctP_sf"/>
</dbReference>
<comment type="caution">
    <text evidence="2">The sequence shown here is derived from an EMBL/GenBank/DDBJ whole genome shotgun (WGS) entry which is preliminary data.</text>
</comment>
<keyword evidence="1" id="KW-0732">Signal</keyword>
<dbReference type="CDD" id="cd13603">
    <property type="entry name" value="PBP2_TRAP_Siap_TeaA_like"/>
    <property type="match status" value="1"/>
</dbReference>
<proteinExistence type="predicted"/>
<keyword evidence="2" id="KW-0675">Receptor</keyword>
<dbReference type="EMBL" id="JAGGKS010000005">
    <property type="protein sequence ID" value="MBP1926218.1"/>
    <property type="molecule type" value="Genomic_DNA"/>
</dbReference>
<organism evidence="2 3">
    <name type="scientific">Sedimentibacter acidaminivorans</name>
    <dbReference type="NCBI Taxonomy" id="913099"/>
    <lineage>
        <taxon>Bacteria</taxon>
        <taxon>Bacillati</taxon>
        <taxon>Bacillota</taxon>
        <taxon>Tissierellia</taxon>
        <taxon>Sedimentibacter</taxon>
    </lineage>
</organism>
<name>A0ABS4GEU3_9FIRM</name>
<dbReference type="NCBIfam" id="NF037995">
    <property type="entry name" value="TRAP_S1"/>
    <property type="match status" value="1"/>
</dbReference>
<gene>
    <name evidence="2" type="ORF">J2Z76_002082</name>
</gene>
<evidence type="ECO:0000313" key="3">
    <source>
        <dbReference type="Proteomes" id="UP001519342"/>
    </source>
</evidence>
<dbReference type="Pfam" id="PF03480">
    <property type="entry name" value="DctP"/>
    <property type="match status" value="1"/>
</dbReference>
<dbReference type="Proteomes" id="UP001519342">
    <property type="component" value="Unassembled WGS sequence"/>
</dbReference>
<evidence type="ECO:0000256" key="1">
    <source>
        <dbReference type="ARBA" id="ARBA00022729"/>
    </source>
</evidence>
<reference evidence="2 3" key="1">
    <citation type="submission" date="2021-03" db="EMBL/GenBank/DDBJ databases">
        <title>Genomic Encyclopedia of Type Strains, Phase IV (KMG-IV): sequencing the most valuable type-strain genomes for metagenomic binning, comparative biology and taxonomic classification.</title>
        <authorList>
            <person name="Goeker M."/>
        </authorList>
    </citation>
    <scope>NUCLEOTIDE SEQUENCE [LARGE SCALE GENOMIC DNA]</scope>
    <source>
        <strain evidence="2 3">DSM 24004</strain>
    </source>
</reference>
<dbReference type="Gene3D" id="3.40.190.170">
    <property type="entry name" value="Bacterial extracellular solute-binding protein, family 7"/>
    <property type="match status" value="1"/>
</dbReference>
<dbReference type="RefSeq" id="WP_209511944.1">
    <property type="nucleotide sequence ID" value="NZ_JAGGKS010000005.1"/>
</dbReference>
<evidence type="ECO:0000313" key="2">
    <source>
        <dbReference type="EMBL" id="MBP1926218.1"/>
    </source>
</evidence>
<accession>A0ABS4GEU3</accession>
<dbReference type="PANTHER" id="PTHR33376:SF4">
    <property type="entry name" value="SIALIC ACID-BINDING PERIPLASMIC PROTEIN SIAP"/>
    <property type="match status" value="1"/>
</dbReference>
<dbReference type="InterPro" id="IPR018389">
    <property type="entry name" value="DctP_fam"/>
</dbReference>
<keyword evidence="3" id="KW-1185">Reference proteome</keyword>
<sequence>MYYWDYIYSKESNCIISLDTSYKNNNQISKSFLDIKIFSQDGSPVENAYIKLSAPDEFNEFKVEINSLGYYPVQINNLQIHPGLLCKLKLILNPLQLKNKSPNYNQVINLPSYEIMKIDTSDLIQEDVRNMSLTLGIDSPKDTVTYLYGKKFADEVYELSNGKINIEVFTDGKMGADREMFKTIIQNGSPNFIIQTTAHEVDFIPELALYDMPMVYNDISNLRNLINNDEFTKKIDNAYIDSGYKLLGMSDILFRQMSSNKEINSIDDFKGIKIRTIQNRNHEAFWKSLGATVIPLPSSEIYTSLKFNYIDAQENPYDVIAGFKLYDVQDYIINTCHLPHLLALITSDEFYNSLTASEKSIIDEAAKRATEYAKEKSIERIEENKKVLMDNGMKIIDLPEDVLREMRCLAFPIYEKICEDIDDLDLVYTYMENSDNFKH</sequence>